<dbReference type="Gene3D" id="1.10.630.10">
    <property type="entry name" value="Cytochrome P450"/>
    <property type="match status" value="1"/>
</dbReference>
<dbReference type="SUPFAM" id="SSF48264">
    <property type="entry name" value="Cytochrome P450"/>
    <property type="match status" value="1"/>
</dbReference>
<accession>A0A7J7F586</accession>
<dbReference type="AlphaFoldDB" id="A0A7J7F586"/>
<dbReference type="GO" id="GO:0016712">
    <property type="term" value="F:oxidoreductase activity, acting on paired donors, with incorporation or reduction of molecular oxygen, reduced flavin or flavoprotein as one donor, and incorporation of one atom of oxygen"/>
    <property type="evidence" value="ECO:0007669"/>
    <property type="project" value="UniProtKB-ARBA"/>
</dbReference>
<comment type="caution">
    <text evidence="8">The sequence shown here is derived from an EMBL/GenBank/DDBJ whole genome shotgun (WGS) entry which is preliminary data.</text>
</comment>
<dbReference type="GO" id="GO:0020037">
    <property type="term" value="F:heme binding"/>
    <property type="evidence" value="ECO:0007669"/>
    <property type="project" value="InterPro"/>
</dbReference>
<evidence type="ECO:0000256" key="5">
    <source>
        <dbReference type="ARBA" id="ARBA00023033"/>
    </source>
</evidence>
<feature type="region of interest" description="Disordered" evidence="7">
    <location>
        <begin position="258"/>
        <end position="303"/>
    </location>
</feature>
<dbReference type="GO" id="GO:0005506">
    <property type="term" value="F:iron ion binding"/>
    <property type="evidence" value="ECO:0007669"/>
    <property type="project" value="InterPro"/>
</dbReference>
<reference evidence="8 9" key="1">
    <citation type="journal article" date="2020" name="Mol. Biol. Evol.">
        <title>Interspecific Gene Flow and the Evolution of Specialization in Black and White Rhinoceros.</title>
        <authorList>
            <person name="Moodley Y."/>
            <person name="Westbury M.V."/>
            <person name="Russo I.M."/>
            <person name="Gopalakrishnan S."/>
            <person name="Rakotoarivelo A."/>
            <person name="Olsen R.A."/>
            <person name="Prost S."/>
            <person name="Tunstall T."/>
            <person name="Ryder O.A."/>
            <person name="Dalen L."/>
            <person name="Bruford M.W."/>
        </authorList>
    </citation>
    <scope>NUCLEOTIDE SEQUENCE [LARGE SCALE GENOMIC DNA]</scope>
    <source>
        <strain evidence="8">SBR-YM</strain>
        <tissue evidence="8">Skin</tissue>
    </source>
</reference>
<dbReference type="PANTHER" id="PTHR24291:SF39">
    <property type="entry name" value="CYTOCHROME P450 4A11-RELATED"/>
    <property type="match status" value="1"/>
</dbReference>
<dbReference type="GO" id="GO:0005789">
    <property type="term" value="C:endoplasmic reticulum membrane"/>
    <property type="evidence" value="ECO:0007669"/>
    <property type="project" value="UniProtKB-SubCell"/>
</dbReference>
<dbReference type="PANTHER" id="PTHR24291">
    <property type="entry name" value="CYTOCHROME P450 FAMILY 4"/>
    <property type="match status" value="1"/>
</dbReference>
<evidence type="ECO:0000256" key="2">
    <source>
        <dbReference type="ARBA" id="ARBA00010617"/>
    </source>
</evidence>
<protein>
    <recommendedName>
        <fullName evidence="10">Cytochrome P450</fullName>
    </recommendedName>
</protein>
<comment type="similarity">
    <text evidence="2">Belongs to the cytochrome P450 family.</text>
</comment>
<evidence type="ECO:0000256" key="4">
    <source>
        <dbReference type="ARBA" id="ARBA00023002"/>
    </source>
</evidence>
<evidence type="ECO:0000256" key="7">
    <source>
        <dbReference type="SAM" id="MobiDB-lite"/>
    </source>
</evidence>
<dbReference type="InterPro" id="IPR001128">
    <property type="entry name" value="Cyt_P450"/>
</dbReference>
<dbReference type="EMBL" id="JACDTQ010001359">
    <property type="protein sequence ID" value="KAF5923205.1"/>
    <property type="molecule type" value="Genomic_DNA"/>
</dbReference>
<comment type="subcellular location">
    <subcellularLocation>
        <location evidence="1">Endoplasmic reticulum membrane</location>
    </subcellularLocation>
</comment>
<dbReference type="InterPro" id="IPR050196">
    <property type="entry name" value="Cytochrome_P450_Monoox"/>
</dbReference>
<keyword evidence="3" id="KW-0256">Endoplasmic reticulum</keyword>
<organism evidence="8 9">
    <name type="scientific">Diceros bicornis minor</name>
    <name type="common">South-central black rhinoceros</name>
    <dbReference type="NCBI Taxonomy" id="77932"/>
    <lineage>
        <taxon>Eukaryota</taxon>
        <taxon>Metazoa</taxon>
        <taxon>Chordata</taxon>
        <taxon>Craniata</taxon>
        <taxon>Vertebrata</taxon>
        <taxon>Euteleostomi</taxon>
        <taxon>Mammalia</taxon>
        <taxon>Eutheria</taxon>
        <taxon>Laurasiatheria</taxon>
        <taxon>Perissodactyla</taxon>
        <taxon>Rhinocerotidae</taxon>
        <taxon>Diceros</taxon>
    </lineage>
</organism>
<dbReference type="GO" id="GO:0006629">
    <property type="term" value="P:lipid metabolic process"/>
    <property type="evidence" value="ECO:0007669"/>
    <property type="project" value="UniProtKB-ARBA"/>
</dbReference>
<keyword evidence="6" id="KW-0472">Membrane</keyword>
<feature type="region of interest" description="Disordered" evidence="7">
    <location>
        <begin position="465"/>
        <end position="494"/>
    </location>
</feature>
<dbReference type="InterPro" id="IPR036396">
    <property type="entry name" value="Cyt_P450_sf"/>
</dbReference>
<evidence type="ECO:0000256" key="1">
    <source>
        <dbReference type="ARBA" id="ARBA00004586"/>
    </source>
</evidence>
<keyword evidence="5" id="KW-0503">Monooxygenase</keyword>
<feature type="compositionally biased region" description="Polar residues" evidence="7">
    <location>
        <begin position="282"/>
        <end position="303"/>
    </location>
</feature>
<dbReference type="Pfam" id="PF00067">
    <property type="entry name" value="p450"/>
    <property type="match status" value="1"/>
</dbReference>
<gene>
    <name evidence="8" type="ORF">HPG69_012295</name>
</gene>
<feature type="region of interest" description="Disordered" evidence="7">
    <location>
        <begin position="511"/>
        <end position="555"/>
    </location>
</feature>
<proteinExistence type="inferred from homology"/>
<name>A0A7J7F586_DICBM</name>
<evidence type="ECO:0008006" key="10">
    <source>
        <dbReference type="Google" id="ProtNLM"/>
    </source>
</evidence>
<keyword evidence="4" id="KW-0560">Oxidoreductase</keyword>
<feature type="non-terminal residue" evidence="8">
    <location>
        <position position="1"/>
    </location>
</feature>
<evidence type="ECO:0000256" key="3">
    <source>
        <dbReference type="ARBA" id="ARBA00022824"/>
    </source>
</evidence>
<dbReference type="Proteomes" id="UP000551758">
    <property type="component" value="Unassembled WGS sequence"/>
</dbReference>
<feature type="compositionally biased region" description="Polar residues" evidence="7">
    <location>
        <begin position="258"/>
        <end position="275"/>
    </location>
</feature>
<evidence type="ECO:0000256" key="6">
    <source>
        <dbReference type="ARBA" id="ARBA00023136"/>
    </source>
</evidence>
<evidence type="ECO:0000313" key="8">
    <source>
        <dbReference type="EMBL" id="KAF5923205.1"/>
    </source>
</evidence>
<evidence type="ECO:0000313" key="9">
    <source>
        <dbReference type="Proteomes" id="UP000551758"/>
    </source>
</evidence>
<keyword evidence="9" id="KW-1185">Reference proteome</keyword>
<sequence length="555" mass="60601">VDPPQLINSGGPSLTSALTFALPTGGRDNSLLTDLGWVLKGGPQQSGKSALQKPLHYECLCAEPHQTPRRYLWAPTSGLPAGPGSAAAQGSPALPVQAVAAQSRPGVPVPLIPLVLWAQSGGRKERDGGFQKDEELQQMMKWVEKFPCASPHWLWGSEILFLVYDPDYMKVIQGRSGLPLTPLVLPKLSPIVPLIPSLDPTHTSISGLGYGLLLLNGQTCFQHRRMLTSAFHYDILKPYVGLMADSIRVMLVSPSLSPAHTHTHHNSQSPLQTHVSLRHPSDTGTQNNIMRQSSPKVDGTGENSQAYNQAVGDLNNLTFSQARNVFYQNDIIYRLTPNGRWSHCACQLAHQHTDWGRGQMRLLCVAVSGHPDLSALPGNHCSGTDQVVKLRKSHLQKEGELEKVRKKRHLDFLDILLFARGSNGSSLSDEDLRAEVDTFMFEGHDTTASSISWILYALAAHPDPSISRGARRRSRASWGVAPPSPGECSRDGRAMPTHLEKPLVSRTLPALQDGLGFHGPPGPDALHHHVRQGGTATLSTSTRRRQRAQQSHHLP</sequence>